<keyword evidence="3" id="KW-0813">Transport</keyword>
<keyword evidence="4" id="KW-1003">Cell membrane</keyword>
<accession>A0ABP6R6T5</accession>
<name>A0ABP6R6T5_9MICC</name>
<feature type="transmembrane region" description="Helical" evidence="9">
    <location>
        <begin position="193"/>
        <end position="214"/>
    </location>
</feature>
<feature type="transmembrane region" description="Helical" evidence="9">
    <location>
        <begin position="162"/>
        <end position="181"/>
    </location>
</feature>
<evidence type="ECO:0000256" key="7">
    <source>
        <dbReference type="ARBA" id="ARBA00023136"/>
    </source>
</evidence>
<dbReference type="InterPro" id="IPR038770">
    <property type="entry name" value="Na+/solute_symporter_sf"/>
</dbReference>
<evidence type="ECO:0000256" key="9">
    <source>
        <dbReference type="SAM" id="Phobius"/>
    </source>
</evidence>
<feature type="transmembrane region" description="Helical" evidence="9">
    <location>
        <begin position="221"/>
        <end position="244"/>
    </location>
</feature>
<feature type="transmembrane region" description="Helical" evidence="9">
    <location>
        <begin position="132"/>
        <end position="150"/>
    </location>
</feature>
<feature type="transmembrane region" description="Helical" evidence="9">
    <location>
        <begin position="107"/>
        <end position="126"/>
    </location>
</feature>
<evidence type="ECO:0000256" key="5">
    <source>
        <dbReference type="ARBA" id="ARBA00022692"/>
    </source>
</evidence>
<keyword evidence="5 9" id="KW-0812">Transmembrane</keyword>
<evidence type="ECO:0008006" key="12">
    <source>
        <dbReference type="Google" id="ProtNLM"/>
    </source>
</evidence>
<dbReference type="PANTHER" id="PTHR43057">
    <property type="entry name" value="ARSENITE EFFLUX TRANSPORTER"/>
    <property type="match status" value="1"/>
</dbReference>
<gene>
    <name evidence="10" type="ORF">GCM10020260_02590</name>
</gene>
<organism evidence="10 11">
    <name type="scientific">Nesterenkonia halobia</name>
    <dbReference type="NCBI Taxonomy" id="37922"/>
    <lineage>
        <taxon>Bacteria</taxon>
        <taxon>Bacillati</taxon>
        <taxon>Actinomycetota</taxon>
        <taxon>Actinomycetes</taxon>
        <taxon>Micrococcales</taxon>
        <taxon>Micrococcaceae</taxon>
        <taxon>Nesterenkonia</taxon>
    </lineage>
</organism>
<evidence type="ECO:0000256" key="1">
    <source>
        <dbReference type="ARBA" id="ARBA00004651"/>
    </source>
</evidence>
<evidence type="ECO:0000313" key="11">
    <source>
        <dbReference type="Proteomes" id="UP001501736"/>
    </source>
</evidence>
<keyword evidence="6 9" id="KW-1133">Transmembrane helix</keyword>
<feature type="transmembrane region" description="Helical" evidence="9">
    <location>
        <begin position="356"/>
        <end position="374"/>
    </location>
</feature>
<feature type="transmembrane region" description="Helical" evidence="9">
    <location>
        <begin position="256"/>
        <end position="274"/>
    </location>
</feature>
<comment type="caution">
    <text evidence="10">The sequence shown here is derived from an EMBL/GenBank/DDBJ whole genome shotgun (WGS) entry which is preliminary data.</text>
</comment>
<dbReference type="InterPro" id="IPR004706">
    <property type="entry name" value="Arsenical-R_Acr3"/>
</dbReference>
<sequence>MGESPGTAAVAIAASSIEVHRTHPSVWDVTGDGTMGHGVSPKSPPRRRSDGGPATVDGAPRTRIIRVAVREGARERGRECVRAGRIAGMTDSAVPAGSWMRRRQVPLYLAALVAGAVVGLAAPSLAGVAEVLIHPGLGLLLYATFLEVPAAAVGRAVRDRRFLAAALGVNLLLVPPVVWLLSRPVADDPAVLLGVLFVLLTPCVDYVVVFAGLAGGAQERLLATTPLLMIGQMALLPPALWLLAGPEALATLSPEPFLAAFVLLIVLPLAAAWITQAAARRTRPAAALAQAGSGAMVPLMMLTLATVVVSQIAAVADQLAALLQVIPLYVLFAAIMVVLGLAVGRLAGLDVAGRRAVIFSGATRNSLVVLPLVLALPDRFALAALVVVTQTLVELVLLVLMVRAVPRLVPQRLRGRG</sequence>
<evidence type="ECO:0000256" key="2">
    <source>
        <dbReference type="ARBA" id="ARBA00010110"/>
    </source>
</evidence>
<reference evidence="11" key="1">
    <citation type="journal article" date="2019" name="Int. J. Syst. Evol. Microbiol.">
        <title>The Global Catalogue of Microorganisms (GCM) 10K type strain sequencing project: providing services to taxonomists for standard genome sequencing and annotation.</title>
        <authorList>
            <consortium name="The Broad Institute Genomics Platform"/>
            <consortium name="The Broad Institute Genome Sequencing Center for Infectious Disease"/>
            <person name="Wu L."/>
            <person name="Ma J."/>
        </authorList>
    </citation>
    <scope>NUCLEOTIDE SEQUENCE [LARGE SCALE GENOMIC DNA]</scope>
    <source>
        <strain evidence="11">JCM 11483</strain>
    </source>
</reference>
<proteinExistence type="inferred from homology"/>
<feature type="region of interest" description="Disordered" evidence="8">
    <location>
        <begin position="25"/>
        <end position="58"/>
    </location>
</feature>
<dbReference type="Gene3D" id="1.20.1530.20">
    <property type="match status" value="1"/>
</dbReference>
<evidence type="ECO:0000256" key="8">
    <source>
        <dbReference type="SAM" id="MobiDB-lite"/>
    </source>
</evidence>
<protein>
    <recommendedName>
        <fullName evidence="12">Arsenic resistance protein</fullName>
    </recommendedName>
</protein>
<keyword evidence="7 9" id="KW-0472">Membrane</keyword>
<evidence type="ECO:0000256" key="6">
    <source>
        <dbReference type="ARBA" id="ARBA00022989"/>
    </source>
</evidence>
<feature type="transmembrane region" description="Helical" evidence="9">
    <location>
        <begin position="295"/>
        <end position="316"/>
    </location>
</feature>
<evidence type="ECO:0000256" key="4">
    <source>
        <dbReference type="ARBA" id="ARBA00022475"/>
    </source>
</evidence>
<dbReference type="Pfam" id="PF01758">
    <property type="entry name" value="SBF"/>
    <property type="match status" value="1"/>
</dbReference>
<comment type="subcellular location">
    <subcellularLocation>
        <location evidence="1">Cell membrane</location>
        <topology evidence="1">Multi-pass membrane protein</topology>
    </subcellularLocation>
</comment>
<feature type="transmembrane region" description="Helical" evidence="9">
    <location>
        <begin position="380"/>
        <end position="402"/>
    </location>
</feature>
<feature type="transmembrane region" description="Helical" evidence="9">
    <location>
        <begin position="322"/>
        <end position="344"/>
    </location>
</feature>
<evidence type="ECO:0000313" key="10">
    <source>
        <dbReference type="EMBL" id="GAA3279438.1"/>
    </source>
</evidence>
<dbReference type="InterPro" id="IPR002657">
    <property type="entry name" value="BilAc:Na_symport/Acr3"/>
</dbReference>
<keyword evidence="11" id="KW-1185">Reference proteome</keyword>
<dbReference type="PANTHER" id="PTHR43057:SF1">
    <property type="entry name" value="ARSENICAL-RESISTANCE PROTEIN 3"/>
    <property type="match status" value="1"/>
</dbReference>
<dbReference type="Proteomes" id="UP001501736">
    <property type="component" value="Unassembled WGS sequence"/>
</dbReference>
<comment type="similarity">
    <text evidence="2">Belongs to the arsenical resistance-3 (ACR3) (TC 2.A.59) family.</text>
</comment>
<dbReference type="EMBL" id="BAAAYG010000002">
    <property type="protein sequence ID" value="GAA3279438.1"/>
    <property type="molecule type" value="Genomic_DNA"/>
</dbReference>
<evidence type="ECO:0000256" key="3">
    <source>
        <dbReference type="ARBA" id="ARBA00022448"/>
    </source>
</evidence>